<dbReference type="GO" id="GO:0106310">
    <property type="term" value="F:protein serine kinase activity"/>
    <property type="evidence" value="ECO:0007669"/>
    <property type="project" value="RHEA"/>
</dbReference>
<dbReference type="InterPro" id="IPR050538">
    <property type="entry name" value="MAP_kinase_kinase_kinase"/>
</dbReference>
<evidence type="ECO:0000256" key="5">
    <source>
        <dbReference type="ARBA" id="ARBA00022777"/>
    </source>
</evidence>
<feature type="compositionally biased region" description="Polar residues" evidence="10">
    <location>
        <begin position="348"/>
        <end position="366"/>
    </location>
</feature>
<protein>
    <recommendedName>
        <fullName evidence="2">mitogen-activated protein kinase kinase kinase</fullName>
        <ecNumber evidence="2">2.7.11.25</ecNumber>
    </recommendedName>
</protein>
<dbReference type="CDD" id="cd06632">
    <property type="entry name" value="STKc_MEKK1_plant"/>
    <property type="match status" value="1"/>
</dbReference>
<feature type="compositionally biased region" description="Low complexity" evidence="10">
    <location>
        <begin position="58"/>
        <end position="68"/>
    </location>
</feature>
<reference evidence="12" key="1">
    <citation type="submission" date="2014-07" db="EMBL/GenBank/DDBJ databases">
        <title>Identification of a novel salt tolerance gene in wild soybean by whole-genome sequencing.</title>
        <authorList>
            <person name="Lam H.-M."/>
            <person name="Qi X."/>
            <person name="Li M.-W."/>
            <person name="Liu X."/>
            <person name="Xie M."/>
            <person name="Ni M."/>
            <person name="Xu X."/>
        </authorList>
    </citation>
    <scope>NUCLEOTIDE SEQUENCE [LARGE SCALE GENOMIC DNA]</scope>
    <source>
        <tissue evidence="12">Root</tissue>
    </source>
</reference>
<dbReference type="PROSITE" id="PS00107">
    <property type="entry name" value="PROTEIN_KINASE_ATP"/>
    <property type="match status" value="1"/>
</dbReference>
<evidence type="ECO:0000256" key="4">
    <source>
        <dbReference type="ARBA" id="ARBA00022741"/>
    </source>
</evidence>
<evidence type="ECO:0000259" key="11">
    <source>
        <dbReference type="PROSITE" id="PS50011"/>
    </source>
</evidence>
<dbReference type="SUPFAM" id="SSF56112">
    <property type="entry name" value="Protein kinase-like (PK-like)"/>
    <property type="match status" value="1"/>
</dbReference>
<dbReference type="GO" id="GO:0005524">
    <property type="term" value="F:ATP binding"/>
    <property type="evidence" value="ECO:0007669"/>
    <property type="project" value="UniProtKB-UniRule"/>
</dbReference>
<evidence type="ECO:0000256" key="10">
    <source>
        <dbReference type="SAM" id="MobiDB-lite"/>
    </source>
</evidence>
<feature type="region of interest" description="Disordered" evidence="10">
    <location>
        <begin position="348"/>
        <end position="384"/>
    </location>
</feature>
<keyword evidence="5 12" id="KW-0418">Kinase</keyword>
<organism evidence="12">
    <name type="scientific">Glycine soja</name>
    <name type="common">Wild soybean</name>
    <dbReference type="NCBI Taxonomy" id="3848"/>
    <lineage>
        <taxon>Eukaryota</taxon>
        <taxon>Viridiplantae</taxon>
        <taxon>Streptophyta</taxon>
        <taxon>Embryophyta</taxon>
        <taxon>Tracheophyta</taxon>
        <taxon>Spermatophyta</taxon>
        <taxon>Magnoliopsida</taxon>
        <taxon>eudicotyledons</taxon>
        <taxon>Gunneridae</taxon>
        <taxon>Pentapetalae</taxon>
        <taxon>rosids</taxon>
        <taxon>fabids</taxon>
        <taxon>Fabales</taxon>
        <taxon>Fabaceae</taxon>
        <taxon>Papilionoideae</taxon>
        <taxon>50 kb inversion clade</taxon>
        <taxon>NPAAA clade</taxon>
        <taxon>indigoferoid/millettioid clade</taxon>
        <taxon>Phaseoleae</taxon>
        <taxon>Glycine</taxon>
        <taxon>Glycine subgen. Soja</taxon>
    </lineage>
</organism>
<dbReference type="EC" id="2.7.11.25" evidence="2"/>
<feature type="domain" description="Protein kinase" evidence="11">
    <location>
        <begin position="383"/>
        <end position="639"/>
    </location>
</feature>
<dbReference type="SMART" id="SM00220">
    <property type="entry name" value="S_TKc"/>
    <property type="match status" value="1"/>
</dbReference>
<feature type="binding site" evidence="9">
    <location>
        <position position="412"/>
    </location>
    <ligand>
        <name>ATP</name>
        <dbReference type="ChEBI" id="CHEBI:30616"/>
    </ligand>
</feature>
<evidence type="ECO:0000256" key="3">
    <source>
        <dbReference type="ARBA" id="ARBA00022679"/>
    </source>
</evidence>
<dbReference type="InterPro" id="IPR017441">
    <property type="entry name" value="Protein_kinase_ATP_BS"/>
</dbReference>
<gene>
    <name evidence="12" type="ORF">glysoja_029088</name>
</gene>
<evidence type="ECO:0000256" key="2">
    <source>
        <dbReference type="ARBA" id="ARBA00012406"/>
    </source>
</evidence>
<dbReference type="InterPro" id="IPR000719">
    <property type="entry name" value="Prot_kinase_dom"/>
</dbReference>
<dbReference type="AlphaFoldDB" id="A0A0B2PP37"/>
<feature type="compositionally biased region" description="Polar residues" evidence="10">
    <location>
        <begin position="729"/>
        <end position="745"/>
    </location>
</feature>
<dbReference type="InterPro" id="IPR011009">
    <property type="entry name" value="Kinase-like_dom_sf"/>
</dbReference>
<proteinExistence type="inferred from homology"/>
<evidence type="ECO:0000256" key="1">
    <source>
        <dbReference type="ARBA" id="ARBA00006529"/>
    </source>
</evidence>
<feature type="region of interest" description="Disordered" evidence="10">
    <location>
        <begin position="24"/>
        <end position="254"/>
    </location>
</feature>
<dbReference type="Pfam" id="PF00069">
    <property type="entry name" value="Pkinase"/>
    <property type="match status" value="1"/>
</dbReference>
<dbReference type="PANTHER" id="PTHR48016">
    <property type="entry name" value="MAP KINASE KINASE KINASE SSK2-RELATED-RELATED"/>
    <property type="match status" value="1"/>
</dbReference>
<comment type="catalytic activity">
    <reaction evidence="7">
        <text>L-threonyl-[protein] + ATP = O-phospho-L-threonyl-[protein] + ADP + H(+)</text>
        <dbReference type="Rhea" id="RHEA:46608"/>
        <dbReference type="Rhea" id="RHEA-COMP:11060"/>
        <dbReference type="Rhea" id="RHEA-COMP:11605"/>
        <dbReference type="ChEBI" id="CHEBI:15378"/>
        <dbReference type="ChEBI" id="CHEBI:30013"/>
        <dbReference type="ChEBI" id="CHEBI:30616"/>
        <dbReference type="ChEBI" id="CHEBI:61977"/>
        <dbReference type="ChEBI" id="CHEBI:456216"/>
        <dbReference type="EC" id="2.7.11.25"/>
    </reaction>
</comment>
<keyword evidence="3 12" id="KW-0808">Transferase</keyword>
<comment type="similarity">
    <text evidence="1">Belongs to the protein kinase superfamily. STE Ser/Thr protein kinase family. MAP kinase kinase kinase subfamily.</text>
</comment>
<sequence length="862" mass="92872">MPSWWGKSSSTKKKANKESFIDAFHRKFKIPSEGKPSGRSGGSRRHCDDSISEKGAQSPPESRSPSPSKVGRCQSFVERPHAQPLPLPGLHPSNISRADSEISIPSSRRRHGKGSKSSLFLPLPKPACMRGRLNPAELDGDLVTASVSSESSADSDEPVDSHNRSPLATDCETGTRTAAGSPSSLMQKDQSSTVSQINSREAKKPANILGNHMSSTSPKRRPLSNHVTNLQIPPHGAFFSAPDSSRSSPSRSPLRAFGTEQVLNSAFWAGKPYPEVNFGGSGHCSSPGSGHNSGHNSMGGDMSGQVELLHLFIQELGEHPMNHKQEGTGRIDDVKPQSHRLPLPPLAVTNTLPFSHSNSAATSPSMPRSPGRADNPISPGSRWKKGKLLGRGTFGHVYVGFNKESGEMCAMKEVTLFSDDAKSKESAKQLMQEITLLSRLRHPNIVQYYGSETVGDKLYIYLEYVAGGSIYKLLQEYGQFGELAIRSYTQQILSGLAYLHAKNTVHRDIKGANILVDTNGRVKLADFGMAKHITGQSCPLSFKGSPYWMAPEVIKNSNGCNLAVDIWSLGCTVLEMATTKPPWSQYEGVAAMFKIGNSKELPTIPDHLSSEGKDFVRKCLQRNPHNRPSASELLDHPFVKCAAPLERPILGPESPSDPAPAVSGITQGATASGIGQGRNPSKLDSDRLSLHSSSEIHIPRNISCPVSPIGSPLLRPRSPQHMNGRMSPSPISSPRTASGASTPLNGGSGAIPFSNHLVYIQEGLGNLPKSSNGVYVSGPAHHDLNVDIFRGMQQTSHITSELVPSESDVLGKQFARTPHNEPYDVQSVLADRVCRQLLGDNVKINQCLDLSPNSLLSRANGL</sequence>
<dbReference type="PANTHER" id="PTHR48016:SF45">
    <property type="entry name" value="OS04G0559800 PROTEIN"/>
    <property type="match status" value="1"/>
</dbReference>
<dbReference type="PROSITE" id="PS50011">
    <property type="entry name" value="PROTEIN_KINASE_DOM"/>
    <property type="match status" value="1"/>
</dbReference>
<comment type="catalytic activity">
    <reaction evidence="8">
        <text>L-seryl-[protein] + ATP = O-phospho-L-seryl-[protein] + ADP + H(+)</text>
        <dbReference type="Rhea" id="RHEA:17989"/>
        <dbReference type="Rhea" id="RHEA-COMP:9863"/>
        <dbReference type="Rhea" id="RHEA-COMP:11604"/>
        <dbReference type="ChEBI" id="CHEBI:15378"/>
        <dbReference type="ChEBI" id="CHEBI:29999"/>
        <dbReference type="ChEBI" id="CHEBI:30616"/>
        <dbReference type="ChEBI" id="CHEBI:83421"/>
        <dbReference type="ChEBI" id="CHEBI:456216"/>
        <dbReference type="EC" id="2.7.11.25"/>
    </reaction>
</comment>
<dbReference type="FunFam" id="1.10.510.10:FF:000186">
    <property type="entry name" value="Mitogen-activated protein kinase kinase kinase"/>
    <property type="match status" value="1"/>
</dbReference>
<feature type="compositionally biased region" description="Polar residues" evidence="10">
    <location>
        <begin position="172"/>
        <end position="199"/>
    </location>
</feature>
<dbReference type="EMBL" id="KN665325">
    <property type="protein sequence ID" value="KHN09317.1"/>
    <property type="molecule type" value="Genomic_DNA"/>
</dbReference>
<evidence type="ECO:0000256" key="9">
    <source>
        <dbReference type="PROSITE-ProRule" id="PRU10141"/>
    </source>
</evidence>
<name>A0A0B2PP37_GLYSO</name>
<dbReference type="Gene3D" id="1.10.510.10">
    <property type="entry name" value="Transferase(Phosphotransferase) domain 1"/>
    <property type="match status" value="1"/>
</dbReference>
<evidence type="ECO:0000256" key="7">
    <source>
        <dbReference type="ARBA" id="ARBA00047559"/>
    </source>
</evidence>
<feature type="region of interest" description="Disordered" evidence="10">
    <location>
        <begin position="649"/>
        <end position="747"/>
    </location>
</feature>
<evidence type="ECO:0000256" key="8">
    <source>
        <dbReference type="ARBA" id="ARBA00048329"/>
    </source>
</evidence>
<dbReference type="GO" id="GO:0005737">
    <property type="term" value="C:cytoplasm"/>
    <property type="evidence" value="ECO:0007669"/>
    <property type="project" value="TreeGrafter"/>
</dbReference>
<dbReference type="Proteomes" id="UP000053555">
    <property type="component" value="Unassembled WGS sequence"/>
</dbReference>
<feature type="compositionally biased region" description="Low complexity" evidence="10">
    <location>
        <begin position="237"/>
        <end position="254"/>
    </location>
</feature>
<keyword evidence="4 9" id="KW-0547">Nucleotide-binding</keyword>
<keyword evidence="6 9" id="KW-0067">ATP-binding</keyword>
<evidence type="ECO:0000256" key="6">
    <source>
        <dbReference type="ARBA" id="ARBA00022840"/>
    </source>
</evidence>
<dbReference type="GO" id="GO:0004709">
    <property type="term" value="F:MAP kinase kinase kinase activity"/>
    <property type="evidence" value="ECO:0007669"/>
    <property type="project" value="UniProtKB-EC"/>
</dbReference>
<evidence type="ECO:0000313" key="12">
    <source>
        <dbReference type="EMBL" id="KHN09317.1"/>
    </source>
</evidence>
<accession>A0A0B2PP37</accession>